<evidence type="ECO:0000256" key="1">
    <source>
        <dbReference type="ARBA" id="ARBA00004196"/>
    </source>
</evidence>
<dbReference type="RefSeq" id="WP_338667752.1">
    <property type="nucleotide sequence ID" value="NZ_CP146609.1"/>
</dbReference>
<dbReference type="EMBL" id="CP146609">
    <property type="protein sequence ID" value="WWX22071.1"/>
    <property type="molecule type" value="Genomic_DNA"/>
</dbReference>
<proteinExistence type="predicted"/>
<dbReference type="PANTHER" id="PTHR32347:SF23">
    <property type="entry name" value="BLL5650 PROTEIN"/>
    <property type="match status" value="1"/>
</dbReference>
<organism evidence="5 6">
    <name type="scientific">Pseudodesulfovibrio methanolicus</name>
    <dbReference type="NCBI Taxonomy" id="3126690"/>
    <lineage>
        <taxon>Bacteria</taxon>
        <taxon>Pseudomonadati</taxon>
        <taxon>Thermodesulfobacteriota</taxon>
        <taxon>Desulfovibrionia</taxon>
        <taxon>Desulfovibrionales</taxon>
        <taxon>Desulfovibrionaceae</taxon>
    </lineage>
</organism>
<feature type="chain" id="PRO_5047314613" evidence="4">
    <location>
        <begin position="26"/>
        <end position="314"/>
    </location>
</feature>
<evidence type="ECO:0000313" key="6">
    <source>
        <dbReference type="Proteomes" id="UP001385389"/>
    </source>
</evidence>
<feature type="signal peptide" evidence="4">
    <location>
        <begin position="1"/>
        <end position="25"/>
    </location>
</feature>
<gene>
    <name evidence="5" type="ORF">V8V93_16700</name>
</gene>
<keyword evidence="4" id="KW-0732">Signal</keyword>
<dbReference type="InterPro" id="IPR050465">
    <property type="entry name" value="UPF0194_transport"/>
</dbReference>
<evidence type="ECO:0000256" key="4">
    <source>
        <dbReference type="SAM" id="SignalP"/>
    </source>
</evidence>
<name>A0ABZ2IUD6_9BACT</name>
<evidence type="ECO:0000256" key="3">
    <source>
        <dbReference type="SAM" id="Coils"/>
    </source>
</evidence>
<accession>A0ABZ2IUD6</accession>
<protein>
    <submittedName>
        <fullName evidence="5">HlyD family efflux transporter periplasmic adaptor subunit</fullName>
    </submittedName>
</protein>
<dbReference type="PROSITE" id="PS51257">
    <property type="entry name" value="PROKAR_LIPOPROTEIN"/>
    <property type="match status" value="1"/>
</dbReference>
<dbReference type="PANTHER" id="PTHR32347">
    <property type="entry name" value="EFFLUX SYSTEM COMPONENT YKNX-RELATED"/>
    <property type="match status" value="1"/>
</dbReference>
<sequence>MTCKTSFAVIVFTAILLLACPFAHGQEMHGVDSATAAVATVFQGKVYCSMTYPVKLPYSGELLEKKTSVGQLVKKNDVLMKVRLKRKDALSLEARLDKKVEFTRQELDIKKWTARLKTLSEQLESSKALSKQGLAPGKGVAFLEDQISLIKFQIEQTRNELAQEKKRAADDRDLIAEMLGQKGARKLDTSLMYVRSPIAGYVIWENTGVELGAIVDDSVFAIGVMDPMTIRTQIYEADMYRLKIGDTAEVILEFNPEKVMKAKLVSMSWLPVDTNIGAPSYYAAELEIANPDNILKEGYKVRIMFMENEKTDVK</sequence>
<reference evidence="5 6" key="1">
    <citation type="submission" date="2024-03" db="EMBL/GenBank/DDBJ databases">
        <title>Phenotype and Genome Characterization of a Sulfate-Reducing Bacterium Pseudodesulfovibrio sp. strain 5S69, isolated from Petroleum Reservoir in Tatarstan (Russia).</title>
        <authorList>
            <person name="Bidzhieva S.K."/>
            <person name="Kadnikov V."/>
            <person name="Tourova T.P."/>
            <person name="Samigullina S.R."/>
            <person name="Sokolova D.S."/>
            <person name="Poltaraus A.B."/>
            <person name="Avtukh A.N."/>
            <person name="Tereshina V.M."/>
            <person name="Mardanov A.V."/>
            <person name="Nazina T.N."/>
        </authorList>
    </citation>
    <scope>NUCLEOTIDE SEQUENCE [LARGE SCALE GENOMIC DNA]</scope>
    <source>
        <strain evidence="5 6">5S69</strain>
    </source>
</reference>
<comment type="subcellular location">
    <subcellularLocation>
        <location evidence="1">Cell envelope</location>
    </subcellularLocation>
</comment>
<dbReference type="Proteomes" id="UP001385389">
    <property type="component" value="Chromosome"/>
</dbReference>
<evidence type="ECO:0000256" key="2">
    <source>
        <dbReference type="ARBA" id="ARBA00023054"/>
    </source>
</evidence>
<feature type="coiled-coil region" evidence="3">
    <location>
        <begin position="109"/>
        <end position="174"/>
    </location>
</feature>
<keyword evidence="2 3" id="KW-0175">Coiled coil</keyword>
<evidence type="ECO:0000313" key="5">
    <source>
        <dbReference type="EMBL" id="WWX22071.1"/>
    </source>
</evidence>
<keyword evidence="6" id="KW-1185">Reference proteome</keyword>
<dbReference type="Gene3D" id="2.40.30.170">
    <property type="match status" value="1"/>
</dbReference>